<feature type="transmembrane region" description="Helical" evidence="1">
    <location>
        <begin position="305"/>
        <end position="325"/>
    </location>
</feature>
<keyword evidence="1" id="KW-0812">Transmembrane</keyword>
<organism evidence="4 5">
    <name type="scientific">Larkinella arboricola</name>
    <dbReference type="NCBI Taxonomy" id="643671"/>
    <lineage>
        <taxon>Bacteria</taxon>
        <taxon>Pseudomonadati</taxon>
        <taxon>Bacteroidota</taxon>
        <taxon>Cytophagia</taxon>
        <taxon>Cytophagales</taxon>
        <taxon>Spirosomataceae</taxon>
        <taxon>Larkinella</taxon>
    </lineage>
</organism>
<evidence type="ECO:0000259" key="2">
    <source>
        <dbReference type="Pfam" id="PF02518"/>
    </source>
</evidence>
<reference evidence="4 5" key="1">
    <citation type="submission" date="2018-06" db="EMBL/GenBank/DDBJ databases">
        <title>Genomic Encyclopedia of Archaeal and Bacterial Type Strains, Phase II (KMG-II): from individual species to whole genera.</title>
        <authorList>
            <person name="Goeker M."/>
        </authorList>
    </citation>
    <scope>NUCLEOTIDE SEQUENCE [LARGE SCALE GENOMIC DNA]</scope>
    <source>
        <strain evidence="4 5">DSM 21851</strain>
    </source>
</reference>
<dbReference type="GO" id="GO:0016020">
    <property type="term" value="C:membrane"/>
    <property type="evidence" value="ECO:0007669"/>
    <property type="project" value="InterPro"/>
</dbReference>
<feature type="domain" description="Signal transduction histidine kinase internal region" evidence="3">
    <location>
        <begin position="344"/>
        <end position="420"/>
    </location>
</feature>
<dbReference type="Pfam" id="PF06580">
    <property type="entry name" value="His_kinase"/>
    <property type="match status" value="1"/>
</dbReference>
<dbReference type="PANTHER" id="PTHR34220:SF7">
    <property type="entry name" value="SENSOR HISTIDINE KINASE YPDA"/>
    <property type="match status" value="1"/>
</dbReference>
<dbReference type="Pfam" id="PF02518">
    <property type="entry name" value="HATPase_c"/>
    <property type="match status" value="1"/>
</dbReference>
<name>A0A327X7D5_LARAB</name>
<feature type="domain" description="Histidine kinase/HSP90-like ATPase" evidence="2">
    <location>
        <begin position="442"/>
        <end position="534"/>
    </location>
</feature>
<evidence type="ECO:0000313" key="5">
    <source>
        <dbReference type="Proteomes" id="UP000248790"/>
    </source>
</evidence>
<dbReference type="InterPro" id="IPR036890">
    <property type="entry name" value="HATPase_C_sf"/>
</dbReference>
<keyword evidence="1" id="KW-0472">Membrane</keyword>
<dbReference type="InterPro" id="IPR050640">
    <property type="entry name" value="Bact_2-comp_sensor_kinase"/>
</dbReference>
<dbReference type="SUPFAM" id="SSF55874">
    <property type="entry name" value="ATPase domain of HSP90 chaperone/DNA topoisomerase II/histidine kinase"/>
    <property type="match status" value="1"/>
</dbReference>
<dbReference type="PANTHER" id="PTHR34220">
    <property type="entry name" value="SENSOR HISTIDINE KINASE YPDA"/>
    <property type="match status" value="1"/>
</dbReference>
<gene>
    <name evidence="4" type="ORF">LX87_01006</name>
</gene>
<sequence>MQKTALFIIAGVLTLSSVKAQINWGDYSHSYPDKLQKHPSVLGLILAIRKENNSFWQIRDKSNHFHTLAKDSSFRRFRPKEILARTTFDTACAHFFLHGVGPQNAHLYQFRVMEYPSKRIQVPWHGITRFTDSTLIHSSGLPKMAYLGGYKTSLGKMLIIDVRRVDVNQIVATSLIAWESIKPEITSIYTSETMDKFLQRLQSPWMPYDQSVGHFSPVLTVPATNTNLIFSLQNGTFTKKQIQYELIRNGRVYTPWRYNAYDNSFVWIKDYPPGSYTMRIRYSVQPQHIAQYRFEVAPLWYQTNWFRLLAGMLVAGLVGLLFLLIRQRLKTQQEQFNKTKLQLELKAIYAQLNPHFVFNALSSIQGLINKQDIKGANSYLSDFARLMRQSLQQSQKDEIALYEEIQTLDRYLKLEQLRFGFGYTIQVDSTINVYETSVPILLLQPLVENAVKHGVALLGEKGSINLAINQSNNSMIVSVTDNGNGFKEDKATSGLGLKLTRDRINLLNKFHSESQITLAIRNAVSSGTQIILTFSQWF</sequence>
<comment type="caution">
    <text evidence="4">The sequence shown here is derived from an EMBL/GenBank/DDBJ whole genome shotgun (WGS) entry which is preliminary data.</text>
</comment>
<dbReference type="Gene3D" id="3.30.565.10">
    <property type="entry name" value="Histidine kinase-like ATPase, C-terminal domain"/>
    <property type="match status" value="1"/>
</dbReference>
<evidence type="ECO:0000259" key="3">
    <source>
        <dbReference type="Pfam" id="PF06580"/>
    </source>
</evidence>
<dbReference type="AlphaFoldDB" id="A0A327X7D5"/>
<accession>A0A327X7D5</accession>
<keyword evidence="5" id="KW-1185">Reference proteome</keyword>
<protein>
    <submittedName>
        <fullName evidence="4">Histidine kinase</fullName>
    </submittedName>
</protein>
<dbReference type="OrthoDB" id="9792992at2"/>
<evidence type="ECO:0000256" key="1">
    <source>
        <dbReference type="SAM" id="Phobius"/>
    </source>
</evidence>
<dbReference type="InterPro" id="IPR003594">
    <property type="entry name" value="HATPase_dom"/>
</dbReference>
<keyword evidence="1" id="KW-1133">Transmembrane helix</keyword>
<keyword evidence="4" id="KW-0808">Transferase</keyword>
<dbReference type="GO" id="GO:0000155">
    <property type="term" value="F:phosphorelay sensor kinase activity"/>
    <property type="evidence" value="ECO:0007669"/>
    <property type="project" value="InterPro"/>
</dbReference>
<evidence type="ECO:0000313" key="4">
    <source>
        <dbReference type="EMBL" id="RAK02885.1"/>
    </source>
</evidence>
<proteinExistence type="predicted"/>
<dbReference type="RefSeq" id="WP_111627043.1">
    <property type="nucleotide sequence ID" value="NZ_QLMC01000001.1"/>
</dbReference>
<keyword evidence="4" id="KW-0418">Kinase</keyword>
<dbReference type="Proteomes" id="UP000248790">
    <property type="component" value="Unassembled WGS sequence"/>
</dbReference>
<dbReference type="EMBL" id="QLMC01000001">
    <property type="protein sequence ID" value="RAK02885.1"/>
    <property type="molecule type" value="Genomic_DNA"/>
</dbReference>
<dbReference type="InterPro" id="IPR010559">
    <property type="entry name" value="Sig_transdc_His_kin_internal"/>
</dbReference>